<dbReference type="GO" id="GO:0005506">
    <property type="term" value="F:iron ion binding"/>
    <property type="evidence" value="ECO:0007669"/>
    <property type="project" value="InterPro"/>
</dbReference>
<dbReference type="EMBL" id="KK914408">
    <property type="protein sequence ID" value="KDP37368.1"/>
    <property type="molecule type" value="Genomic_DNA"/>
</dbReference>
<gene>
    <name evidence="10" type="ORF">JCGZ_06822</name>
</gene>
<keyword evidence="5" id="KW-0479">Metal-binding</keyword>
<keyword evidence="4" id="KW-0349">Heme</keyword>
<sequence length="224" mass="25939">MAKDFLKTHEIYFLDCPKVAAVDYLTYGSAYFAFTPCGPHWKAMKKICMTELLGGRMLDQLFPVRREEIAQFLLTILTKANAGESFVVGRQLLRLTNNVISRITMSERCSDNEDEANEVRELVRDVFEVAGKFNLSDYIWFCKNVDLQGFRRRVEKVSEKLDKMMQRIIAEHEEARKINKERGEGDSVKGLLDILLNISEDENSEMKWTKEKHQVIYPGNVSFP</sequence>
<dbReference type="Pfam" id="PF00067">
    <property type="entry name" value="p450"/>
    <property type="match status" value="1"/>
</dbReference>
<dbReference type="GO" id="GO:0016020">
    <property type="term" value="C:membrane"/>
    <property type="evidence" value="ECO:0007669"/>
    <property type="project" value="UniProtKB-SubCell"/>
</dbReference>
<evidence type="ECO:0000256" key="9">
    <source>
        <dbReference type="ARBA" id="ARBA00023136"/>
    </source>
</evidence>
<evidence type="ECO:0000313" key="11">
    <source>
        <dbReference type="Proteomes" id="UP000027138"/>
    </source>
</evidence>
<evidence type="ECO:0008006" key="12">
    <source>
        <dbReference type="Google" id="ProtNLM"/>
    </source>
</evidence>
<dbReference type="GO" id="GO:0016705">
    <property type="term" value="F:oxidoreductase activity, acting on paired donors, with incorporation or reduction of molecular oxygen"/>
    <property type="evidence" value="ECO:0007669"/>
    <property type="project" value="InterPro"/>
</dbReference>
<accession>A0A067KQV1</accession>
<evidence type="ECO:0000256" key="2">
    <source>
        <dbReference type="ARBA" id="ARBA00004370"/>
    </source>
</evidence>
<evidence type="ECO:0000256" key="4">
    <source>
        <dbReference type="ARBA" id="ARBA00022617"/>
    </source>
</evidence>
<dbReference type="GO" id="GO:0020037">
    <property type="term" value="F:heme binding"/>
    <property type="evidence" value="ECO:0007669"/>
    <property type="project" value="InterPro"/>
</dbReference>
<dbReference type="Gene3D" id="1.10.630.10">
    <property type="entry name" value="Cytochrome P450"/>
    <property type="match status" value="1"/>
</dbReference>
<keyword evidence="6" id="KW-0560">Oxidoreductase</keyword>
<evidence type="ECO:0000256" key="7">
    <source>
        <dbReference type="ARBA" id="ARBA00023004"/>
    </source>
</evidence>
<evidence type="ECO:0000256" key="5">
    <source>
        <dbReference type="ARBA" id="ARBA00022723"/>
    </source>
</evidence>
<evidence type="ECO:0000256" key="6">
    <source>
        <dbReference type="ARBA" id="ARBA00023002"/>
    </source>
</evidence>
<organism evidence="10 11">
    <name type="scientific">Jatropha curcas</name>
    <name type="common">Barbados nut</name>
    <dbReference type="NCBI Taxonomy" id="180498"/>
    <lineage>
        <taxon>Eukaryota</taxon>
        <taxon>Viridiplantae</taxon>
        <taxon>Streptophyta</taxon>
        <taxon>Embryophyta</taxon>
        <taxon>Tracheophyta</taxon>
        <taxon>Spermatophyta</taxon>
        <taxon>Magnoliopsida</taxon>
        <taxon>eudicotyledons</taxon>
        <taxon>Gunneridae</taxon>
        <taxon>Pentapetalae</taxon>
        <taxon>rosids</taxon>
        <taxon>fabids</taxon>
        <taxon>Malpighiales</taxon>
        <taxon>Euphorbiaceae</taxon>
        <taxon>Crotonoideae</taxon>
        <taxon>Jatropheae</taxon>
        <taxon>Jatropha</taxon>
    </lineage>
</organism>
<dbReference type="SUPFAM" id="SSF48264">
    <property type="entry name" value="Cytochrome P450"/>
    <property type="match status" value="1"/>
</dbReference>
<dbReference type="AlphaFoldDB" id="A0A067KQV1"/>
<keyword evidence="9" id="KW-0472">Membrane</keyword>
<comment type="cofactor">
    <cofactor evidence="1">
        <name>heme</name>
        <dbReference type="ChEBI" id="CHEBI:30413"/>
    </cofactor>
</comment>
<dbReference type="GO" id="GO:0004497">
    <property type="term" value="F:monooxygenase activity"/>
    <property type="evidence" value="ECO:0007669"/>
    <property type="project" value="UniProtKB-KW"/>
</dbReference>
<dbReference type="PANTHER" id="PTHR47943">
    <property type="entry name" value="CYTOCHROME P450 93A3-LIKE"/>
    <property type="match status" value="1"/>
</dbReference>
<keyword evidence="8" id="KW-0503">Monooxygenase</keyword>
<dbReference type="InterPro" id="IPR001128">
    <property type="entry name" value="Cyt_P450"/>
</dbReference>
<protein>
    <recommendedName>
        <fullName evidence="12">Cytochrome P450</fullName>
    </recommendedName>
</protein>
<dbReference type="InterPro" id="IPR036396">
    <property type="entry name" value="Cyt_P450_sf"/>
</dbReference>
<evidence type="ECO:0000313" key="10">
    <source>
        <dbReference type="EMBL" id="KDP37368.1"/>
    </source>
</evidence>
<name>A0A067KQV1_JATCU</name>
<dbReference type="OrthoDB" id="1103324at2759"/>
<evidence type="ECO:0000256" key="1">
    <source>
        <dbReference type="ARBA" id="ARBA00001971"/>
    </source>
</evidence>
<keyword evidence="11" id="KW-1185">Reference proteome</keyword>
<proteinExistence type="inferred from homology"/>
<reference evidence="10 11" key="1">
    <citation type="journal article" date="2014" name="PLoS ONE">
        <title>Global Analysis of Gene Expression Profiles in Physic Nut (Jatropha curcas L.) Seedlings Exposed to Salt Stress.</title>
        <authorList>
            <person name="Zhang L."/>
            <person name="Zhang C."/>
            <person name="Wu P."/>
            <person name="Chen Y."/>
            <person name="Li M."/>
            <person name="Jiang H."/>
            <person name="Wu G."/>
        </authorList>
    </citation>
    <scope>NUCLEOTIDE SEQUENCE [LARGE SCALE GENOMIC DNA]</scope>
    <source>
        <strain evidence="11">cv. GZQX0401</strain>
        <tissue evidence="10">Young leaves</tissue>
    </source>
</reference>
<dbReference type="STRING" id="180498.A0A067KQV1"/>
<dbReference type="Proteomes" id="UP000027138">
    <property type="component" value="Unassembled WGS sequence"/>
</dbReference>
<comment type="subcellular location">
    <subcellularLocation>
        <location evidence="2">Membrane</location>
    </subcellularLocation>
</comment>
<evidence type="ECO:0000256" key="3">
    <source>
        <dbReference type="ARBA" id="ARBA00010617"/>
    </source>
</evidence>
<evidence type="ECO:0000256" key="8">
    <source>
        <dbReference type="ARBA" id="ARBA00023033"/>
    </source>
</evidence>
<keyword evidence="7" id="KW-0408">Iron</keyword>
<comment type="similarity">
    <text evidence="3">Belongs to the cytochrome P450 family.</text>
</comment>
<dbReference type="PANTHER" id="PTHR47943:SF8">
    <property type="entry name" value="CYTOCHROME P450"/>
    <property type="match status" value="1"/>
</dbReference>